<feature type="compositionally biased region" description="Basic residues" evidence="1">
    <location>
        <begin position="147"/>
        <end position="164"/>
    </location>
</feature>
<feature type="compositionally biased region" description="Polar residues" evidence="1">
    <location>
        <begin position="526"/>
        <end position="536"/>
    </location>
</feature>
<accession>A0A210PSB2</accession>
<organism evidence="2 3">
    <name type="scientific">Mizuhopecten yessoensis</name>
    <name type="common">Japanese scallop</name>
    <name type="synonym">Patinopecten yessoensis</name>
    <dbReference type="NCBI Taxonomy" id="6573"/>
    <lineage>
        <taxon>Eukaryota</taxon>
        <taxon>Metazoa</taxon>
        <taxon>Spiralia</taxon>
        <taxon>Lophotrochozoa</taxon>
        <taxon>Mollusca</taxon>
        <taxon>Bivalvia</taxon>
        <taxon>Autobranchia</taxon>
        <taxon>Pteriomorphia</taxon>
        <taxon>Pectinida</taxon>
        <taxon>Pectinoidea</taxon>
        <taxon>Pectinidae</taxon>
        <taxon>Mizuhopecten</taxon>
    </lineage>
</organism>
<feature type="region of interest" description="Disordered" evidence="1">
    <location>
        <begin position="1"/>
        <end position="114"/>
    </location>
</feature>
<feature type="region of interest" description="Disordered" evidence="1">
    <location>
        <begin position="135"/>
        <end position="450"/>
    </location>
</feature>
<feature type="compositionally biased region" description="Basic and acidic residues" evidence="1">
    <location>
        <begin position="423"/>
        <end position="433"/>
    </location>
</feature>
<reference evidence="2 3" key="1">
    <citation type="journal article" date="2017" name="Nat. Ecol. Evol.">
        <title>Scallop genome provides insights into evolution of bilaterian karyotype and development.</title>
        <authorList>
            <person name="Wang S."/>
            <person name="Zhang J."/>
            <person name="Jiao W."/>
            <person name="Li J."/>
            <person name="Xun X."/>
            <person name="Sun Y."/>
            <person name="Guo X."/>
            <person name="Huan P."/>
            <person name="Dong B."/>
            <person name="Zhang L."/>
            <person name="Hu X."/>
            <person name="Sun X."/>
            <person name="Wang J."/>
            <person name="Zhao C."/>
            <person name="Wang Y."/>
            <person name="Wang D."/>
            <person name="Huang X."/>
            <person name="Wang R."/>
            <person name="Lv J."/>
            <person name="Li Y."/>
            <person name="Zhang Z."/>
            <person name="Liu B."/>
            <person name="Lu W."/>
            <person name="Hui Y."/>
            <person name="Liang J."/>
            <person name="Zhou Z."/>
            <person name="Hou R."/>
            <person name="Li X."/>
            <person name="Liu Y."/>
            <person name="Li H."/>
            <person name="Ning X."/>
            <person name="Lin Y."/>
            <person name="Zhao L."/>
            <person name="Xing Q."/>
            <person name="Dou J."/>
            <person name="Li Y."/>
            <person name="Mao J."/>
            <person name="Guo H."/>
            <person name="Dou H."/>
            <person name="Li T."/>
            <person name="Mu C."/>
            <person name="Jiang W."/>
            <person name="Fu Q."/>
            <person name="Fu X."/>
            <person name="Miao Y."/>
            <person name="Liu J."/>
            <person name="Yu Q."/>
            <person name="Li R."/>
            <person name="Liao H."/>
            <person name="Li X."/>
            <person name="Kong Y."/>
            <person name="Jiang Z."/>
            <person name="Chourrout D."/>
            <person name="Li R."/>
            <person name="Bao Z."/>
        </authorList>
    </citation>
    <scope>NUCLEOTIDE SEQUENCE [LARGE SCALE GENOMIC DNA]</scope>
    <source>
        <strain evidence="2 3">PY_sf001</strain>
    </source>
</reference>
<proteinExistence type="predicted"/>
<feature type="compositionally biased region" description="Basic and acidic residues" evidence="1">
    <location>
        <begin position="189"/>
        <end position="198"/>
    </location>
</feature>
<feature type="compositionally biased region" description="Low complexity" evidence="1">
    <location>
        <begin position="360"/>
        <end position="373"/>
    </location>
</feature>
<keyword evidence="3" id="KW-1185">Reference proteome</keyword>
<dbReference type="AlphaFoldDB" id="A0A210PSB2"/>
<dbReference type="STRING" id="6573.A0A210PSB2"/>
<protein>
    <submittedName>
        <fullName evidence="2">Uncharacterized protein</fullName>
    </submittedName>
</protein>
<feature type="compositionally biased region" description="Polar residues" evidence="1">
    <location>
        <begin position="28"/>
        <end position="46"/>
    </location>
</feature>
<dbReference type="Proteomes" id="UP000242188">
    <property type="component" value="Unassembled WGS sequence"/>
</dbReference>
<evidence type="ECO:0000313" key="3">
    <source>
        <dbReference type="Proteomes" id="UP000242188"/>
    </source>
</evidence>
<feature type="compositionally biased region" description="Polar residues" evidence="1">
    <location>
        <begin position="82"/>
        <end position="93"/>
    </location>
</feature>
<evidence type="ECO:0000256" key="1">
    <source>
        <dbReference type="SAM" id="MobiDB-lite"/>
    </source>
</evidence>
<comment type="caution">
    <text evidence="2">The sequence shown here is derived from an EMBL/GenBank/DDBJ whole genome shotgun (WGS) entry which is preliminary data.</text>
</comment>
<feature type="compositionally biased region" description="Polar residues" evidence="1">
    <location>
        <begin position="289"/>
        <end position="302"/>
    </location>
</feature>
<dbReference type="EMBL" id="NEDP02005531">
    <property type="protein sequence ID" value="OWF39336.1"/>
    <property type="molecule type" value="Genomic_DNA"/>
</dbReference>
<feature type="compositionally biased region" description="Low complexity" evidence="1">
    <location>
        <begin position="1"/>
        <end position="19"/>
    </location>
</feature>
<feature type="region of interest" description="Disordered" evidence="1">
    <location>
        <begin position="478"/>
        <end position="536"/>
    </location>
</feature>
<dbReference type="OrthoDB" id="6163234at2759"/>
<evidence type="ECO:0000313" key="2">
    <source>
        <dbReference type="EMBL" id="OWF39336.1"/>
    </source>
</evidence>
<feature type="compositionally biased region" description="Polar residues" evidence="1">
    <location>
        <begin position="347"/>
        <end position="356"/>
    </location>
</feature>
<feature type="compositionally biased region" description="Polar residues" evidence="1">
    <location>
        <begin position="215"/>
        <end position="228"/>
    </location>
</feature>
<feature type="compositionally biased region" description="Basic and acidic residues" evidence="1">
    <location>
        <begin position="263"/>
        <end position="288"/>
    </location>
</feature>
<sequence>METASSSLSSTKTSETASSPVPCARSSGIESSSVLSTKTSENTTKAAETASEGSIAFSPIRLPDRNKAEALSKTLVPESDKSSQVGAMRSDNQTSRKERKVQSHPYTRRPRRDSWSFDIPYRNLQDLMRDLTTATFREKNGDVPKSQKSRGRAPCRFRNYKFRRSSVPDCLPDSPDDSDEFTAEAIPDFEERKRKADIIETMQTSKKEDQEDYTAEQSSYSPGATQASKVKPGGDKEKEAEGDKANIHTRLLRISKLTSPAQVKEKSPEDKDTASKGSSKDSYQESNKDTALSGNGISSSNTNRKRRISQACSPNRRRDWRQSRSRHNTGLGETRHSEQLQEEMFSQCRSKNTPTDVKSGKSSQRSSRESTPSDLTTGTALRRQGSREYSPSECYCVTGEGKSSRENTPTDGSETLKKKILIKRLDSSSEKESSLSPATVRSDDCINPNMFRPITAHKLTADSAEKEGGDLRNYIQQLKGKKEKKSEPFTVKVNVSDESGCSEKLASDKDNKGDNNGPTAPPESNRAGSPNKRISG</sequence>
<name>A0A210PSB2_MIZYE</name>
<feature type="compositionally biased region" description="Basic and acidic residues" evidence="1">
    <location>
        <begin position="232"/>
        <end position="246"/>
    </location>
</feature>
<gene>
    <name evidence="2" type="ORF">KP79_PYT11794</name>
</gene>